<dbReference type="GO" id="GO:0006309">
    <property type="term" value="P:apoptotic DNA fragmentation"/>
    <property type="evidence" value="ECO:0007669"/>
    <property type="project" value="TreeGrafter"/>
</dbReference>
<comment type="similarity">
    <text evidence="1">Belongs to the DNase II family.</text>
</comment>
<dbReference type="InterPro" id="IPR004947">
    <property type="entry name" value="DNase_II"/>
</dbReference>
<dbReference type="PANTHER" id="PTHR10858">
    <property type="entry name" value="DEOXYRIBONUCLEASE II"/>
    <property type="match status" value="1"/>
</dbReference>
<dbReference type="Proteomes" id="UP001186944">
    <property type="component" value="Unassembled WGS sequence"/>
</dbReference>
<dbReference type="GO" id="GO:0004531">
    <property type="term" value="F:deoxyribonuclease II activity"/>
    <property type="evidence" value="ECO:0007669"/>
    <property type="project" value="InterPro"/>
</dbReference>
<keyword evidence="2" id="KW-0378">Hydrolase</keyword>
<proteinExistence type="inferred from homology"/>
<dbReference type="EMBL" id="VSWD01000011">
    <property type="protein sequence ID" value="KAK3087627.1"/>
    <property type="molecule type" value="Genomic_DNA"/>
</dbReference>
<dbReference type="CDD" id="cd09120">
    <property type="entry name" value="PLDc_DNaseII_1"/>
    <property type="match status" value="1"/>
</dbReference>
<keyword evidence="4" id="KW-1185">Reference proteome</keyword>
<protein>
    <submittedName>
        <fullName evidence="3">Uncharacterized protein</fullName>
    </submittedName>
</protein>
<evidence type="ECO:0000256" key="1">
    <source>
        <dbReference type="ARBA" id="ARBA00007527"/>
    </source>
</evidence>
<name>A0AA89BM19_PINIB</name>
<evidence type="ECO:0000313" key="4">
    <source>
        <dbReference type="Proteomes" id="UP001186944"/>
    </source>
</evidence>
<dbReference type="AlphaFoldDB" id="A0AA89BM19"/>
<sequence>MEDRCVVVCLTTESSPDVVCRRQEPGMLARRWPYSRSAPNKERIKTFIVYKLPENTKNKVNDGYSFYYMDVNNPSWSKSSLGINENRGHAVYYTLQQIYGTKQNDTFLYAFYNDQPPPKSESLNHGHTKGAFAFEKTGGFWMISSIPHFPSPKKLGYLYPKSGRDNGQTILCISLKYGSMDDIAKIMQFTYPKFYDYNLPKSFADASPAMTAILNKKQEHVTTPPYQGQTSLQSKAGQEFLNFAKAGNFEADLYDSFVSCQLKNDLQVETWQNGEKSKVLPSNCSVKCEGDSSTRSVFNINSISIQGDNFKETKDHSKWAVSKTDQWVCIGDINRLETQFHRGGATTCFQNGQVHKGFTQIIAGYNKCGTFNKDFFQPVELLST</sequence>
<dbReference type="CDD" id="cd09121">
    <property type="entry name" value="PLDc_DNaseII_2"/>
    <property type="match status" value="1"/>
</dbReference>
<organism evidence="3 4">
    <name type="scientific">Pinctada imbricata</name>
    <name type="common">Atlantic pearl-oyster</name>
    <name type="synonym">Pinctada martensii</name>
    <dbReference type="NCBI Taxonomy" id="66713"/>
    <lineage>
        <taxon>Eukaryota</taxon>
        <taxon>Metazoa</taxon>
        <taxon>Spiralia</taxon>
        <taxon>Lophotrochozoa</taxon>
        <taxon>Mollusca</taxon>
        <taxon>Bivalvia</taxon>
        <taxon>Autobranchia</taxon>
        <taxon>Pteriomorphia</taxon>
        <taxon>Pterioida</taxon>
        <taxon>Pterioidea</taxon>
        <taxon>Pteriidae</taxon>
        <taxon>Pinctada</taxon>
    </lineage>
</organism>
<comment type="caution">
    <text evidence="3">The sequence shown here is derived from an EMBL/GenBank/DDBJ whole genome shotgun (WGS) entry which is preliminary data.</text>
</comment>
<dbReference type="PANTHER" id="PTHR10858:SF23">
    <property type="entry name" value="DEOXYRIBONUCLEASE II"/>
    <property type="match status" value="1"/>
</dbReference>
<gene>
    <name evidence="3" type="ORF">FSP39_008610</name>
</gene>
<evidence type="ECO:0000313" key="3">
    <source>
        <dbReference type="EMBL" id="KAK3087627.1"/>
    </source>
</evidence>
<dbReference type="Pfam" id="PF03265">
    <property type="entry name" value="DNase_II"/>
    <property type="match status" value="1"/>
</dbReference>
<evidence type="ECO:0000256" key="2">
    <source>
        <dbReference type="ARBA" id="ARBA00022801"/>
    </source>
</evidence>
<reference evidence="3" key="1">
    <citation type="submission" date="2019-08" db="EMBL/GenBank/DDBJ databases">
        <title>The improved chromosome-level genome for the pearl oyster Pinctada fucata martensii using PacBio sequencing and Hi-C.</title>
        <authorList>
            <person name="Zheng Z."/>
        </authorList>
    </citation>
    <scope>NUCLEOTIDE SEQUENCE</scope>
    <source>
        <strain evidence="3">ZZ-2019</strain>
        <tissue evidence="3">Adductor muscle</tissue>
    </source>
</reference>
<accession>A0AA89BM19</accession>